<dbReference type="AlphaFoldDB" id="A0A9D4MQS9"/>
<keyword evidence="3" id="KW-1185">Reference proteome</keyword>
<proteinExistence type="predicted"/>
<feature type="region of interest" description="Disordered" evidence="1">
    <location>
        <begin position="37"/>
        <end position="61"/>
    </location>
</feature>
<organism evidence="2 3">
    <name type="scientific">Dreissena polymorpha</name>
    <name type="common">Zebra mussel</name>
    <name type="synonym">Mytilus polymorpha</name>
    <dbReference type="NCBI Taxonomy" id="45954"/>
    <lineage>
        <taxon>Eukaryota</taxon>
        <taxon>Metazoa</taxon>
        <taxon>Spiralia</taxon>
        <taxon>Lophotrochozoa</taxon>
        <taxon>Mollusca</taxon>
        <taxon>Bivalvia</taxon>
        <taxon>Autobranchia</taxon>
        <taxon>Heteroconchia</taxon>
        <taxon>Euheterodonta</taxon>
        <taxon>Imparidentia</taxon>
        <taxon>Neoheterodontei</taxon>
        <taxon>Myida</taxon>
        <taxon>Dreissenoidea</taxon>
        <taxon>Dreissenidae</taxon>
        <taxon>Dreissena</taxon>
    </lineage>
</organism>
<accession>A0A9D4MQS9</accession>
<reference evidence="2" key="2">
    <citation type="submission" date="2020-11" db="EMBL/GenBank/DDBJ databases">
        <authorList>
            <person name="McCartney M.A."/>
            <person name="Auch B."/>
            <person name="Kono T."/>
            <person name="Mallez S."/>
            <person name="Becker A."/>
            <person name="Gohl D.M."/>
            <person name="Silverstein K.A.T."/>
            <person name="Koren S."/>
            <person name="Bechman K.B."/>
            <person name="Herman A."/>
            <person name="Abrahante J.E."/>
            <person name="Garbe J."/>
        </authorList>
    </citation>
    <scope>NUCLEOTIDE SEQUENCE</scope>
    <source>
        <strain evidence="2">Duluth1</strain>
        <tissue evidence="2">Whole animal</tissue>
    </source>
</reference>
<reference evidence="2" key="1">
    <citation type="journal article" date="2019" name="bioRxiv">
        <title>The Genome of the Zebra Mussel, Dreissena polymorpha: A Resource for Invasive Species Research.</title>
        <authorList>
            <person name="McCartney M.A."/>
            <person name="Auch B."/>
            <person name="Kono T."/>
            <person name="Mallez S."/>
            <person name="Zhang Y."/>
            <person name="Obille A."/>
            <person name="Becker A."/>
            <person name="Abrahante J.E."/>
            <person name="Garbe J."/>
            <person name="Badalamenti J.P."/>
            <person name="Herman A."/>
            <person name="Mangelson H."/>
            <person name="Liachko I."/>
            <person name="Sullivan S."/>
            <person name="Sone E.D."/>
            <person name="Koren S."/>
            <person name="Silverstein K.A.T."/>
            <person name="Beckman K.B."/>
            <person name="Gohl D.M."/>
        </authorList>
    </citation>
    <scope>NUCLEOTIDE SEQUENCE</scope>
    <source>
        <strain evidence="2">Duluth1</strain>
        <tissue evidence="2">Whole animal</tissue>
    </source>
</reference>
<evidence type="ECO:0000313" key="2">
    <source>
        <dbReference type="EMBL" id="KAH3880510.1"/>
    </source>
</evidence>
<protein>
    <submittedName>
        <fullName evidence="2">Uncharacterized protein</fullName>
    </submittedName>
</protein>
<comment type="caution">
    <text evidence="2">The sequence shown here is derived from an EMBL/GenBank/DDBJ whole genome shotgun (WGS) entry which is preliminary data.</text>
</comment>
<gene>
    <name evidence="2" type="ORF">DPMN_004426</name>
</gene>
<dbReference type="Proteomes" id="UP000828390">
    <property type="component" value="Unassembled WGS sequence"/>
</dbReference>
<evidence type="ECO:0000313" key="3">
    <source>
        <dbReference type="Proteomes" id="UP000828390"/>
    </source>
</evidence>
<sequence length="61" mass="6540">MQLSLESHVSALPQDHGTAHNYSIVSVTNQRDQYKMAAAEGGASHGAVVGSERFSSNRQLL</sequence>
<name>A0A9D4MQS9_DREPO</name>
<dbReference type="EMBL" id="JAIWYP010000001">
    <property type="protein sequence ID" value="KAH3880510.1"/>
    <property type="molecule type" value="Genomic_DNA"/>
</dbReference>
<evidence type="ECO:0000256" key="1">
    <source>
        <dbReference type="SAM" id="MobiDB-lite"/>
    </source>
</evidence>